<evidence type="ECO:0000313" key="2">
    <source>
        <dbReference type="Proteomes" id="UP001066276"/>
    </source>
</evidence>
<dbReference type="AlphaFoldDB" id="A0AAV7S8P6"/>
<organism evidence="1 2">
    <name type="scientific">Pleurodeles waltl</name>
    <name type="common">Iberian ribbed newt</name>
    <dbReference type="NCBI Taxonomy" id="8319"/>
    <lineage>
        <taxon>Eukaryota</taxon>
        <taxon>Metazoa</taxon>
        <taxon>Chordata</taxon>
        <taxon>Craniata</taxon>
        <taxon>Vertebrata</taxon>
        <taxon>Euteleostomi</taxon>
        <taxon>Amphibia</taxon>
        <taxon>Batrachia</taxon>
        <taxon>Caudata</taxon>
        <taxon>Salamandroidea</taxon>
        <taxon>Salamandridae</taxon>
        <taxon>Pleurodelinae</taxon>
        <taxon>Pleurodeles</taxon>
    </lineage>
</organism>
<sequence>MALLHRGCDGQRMRWAEDDRHLPVPGSGAAGTPMRAFALNMDLPLDLSDNNRQACADFNTGNDGDVGEDVRAPCSMDTADSGVQAPIFNTSVPRDTAWGGECTPTKF</sequence>
<proteinExistence type="predicted"/>
<comment type="caution">
    <text evidence="1">The sequence shown here is derived from an EMBL/GenBank/DDBJ whole genome shotgun (WGS) entry which is preliminary data.</text>
</comment>
<dbReference type="Proteomes" id="UP001066276">
    <property type="component" value="Chromosome 4_2"/>
</dbReference>
<protein>
    <submittedName>
        <fullName evidence="1">Uncharacterized protein</fullName>
    </submittedName>
</protein>
<dbReference type="EMBL" id="JANPWB010000008">
    <property type="protein sequence ID" value="KAJ1160977.1"/>
    <property type="molecule type" value="Genomic_DNA"/>
</dbReference>
<name>A0AAV7S8P6_PLEWA</name>
<evidence type="ECO:0000313" key="1">
    <source>
        <dbReference type="EMBL" id="KAJ1160977.1"/>
    </source>
</evidence>
<keyword evidence="2" id="KW-1185">Reference proteome</keyword>
<accession>A0AAV7S8P6</accession>
<reference evidence="1" key="1">
    <citation type="journal article" date="2022" name="bioRxiv">
        <title>Sequencing and chromosome-scale assembly of the giantPleurodeles waltlgenome.</title>
        <authorList>
            <person name="Brown T."/>
            <person name="Elewa A."/>
            <person name="Iarovenko S."/>
            <person name="Subramanian E."/>
            <person name="Araus A.J."/>
            <person name="Petzold A."/>
            <person name="Susuki M."/>
            <person name="Suzuki K.-i.T."/>
            <person name="Hayashi T."/>
            <person name="Toyoda A."/>
            <person name="Oliveira C."/>
            <person name="Osipova E."/>
            <person name="Leigh N.D."/>
            <person name="Simon A."/>
            <person name="Yun M.H."/>
        </authorList>
    </citation>
    <scope>NUCLEOTIDE SEQUENCE</scope>
    <source>
        <strain evidence="1">20211129_DDA</strain>
        <tissue evidence="1">Liver</tissue>
    </source>
</reference>
<gene>
    <name evidence="1" type="ORF">NDU88_001466</name>
</gene>